<dbReference type="SUPFAM" id="SSF110296">
    <property type="entry name" value="Oligoxyloglucan reducing end-specific cellobiohydrolase"/>
    <property type="match status" value="1"/>
</dbReference>
<evidence type="ECO:0000313" key="5">
    <source>
        <dbReference type="EMBL" id="SVD97694.1"/>
    </source>
</evidence>
<accession>A0A382ZQC3</accession>
<dbReference type="PANTHER" id="PTHR47199">
    <property type="entry name" value="PHOTOSYSTEM II STABILITY/ASSEMBLY FACTOR HCF136, CHLOROPLASTIC"/>
    <property type="match status" value="1"/>
</dbReference>
<dbReference type="GO" id="GO:0009523">
    <property type="term" value="C:photosystem II"/>
    <property type="evidence" value="ECO:0007669"/>
    <property type="project" value="UniProtKB-KW"/>
</dbReference>
<organism evidence="5">
    <name type="scientific">marine metagenome</name>
    <dbReference type="NCBI Taxonomy" id="408172"/>
    <lineage>
        <taxon>unclassified sequences</taxon>
        <taxon>metagenomes</taxon>
        <taxon>ecological metagenomes</taxon>
    </lineage>
</organism>
<protein>
    <recommendedName>
        <fullName evidence="4">Photosynthesis system II assembly factor Ycf48/Hcf136-like domain-containing protein</fullName>
    </recommendedName>
</protein>
<dbReference type="PANTHER" id="PTHR47199:SF2">
    <property type="entry name" value="PHOTOSYSTEM II STABILITY_ASSEMBLY FACTOR HCF136, CHLOROPLASTIC"/>
    <property type="match status" value="1"/>
</dbReference>
<gene>
    <name evidence="5" type="ORF">METZ01_LOCUS450548</name>
</gene>
<feature type="compositionally biased region" description="Low complexity" evidence="3">
    <location>
        <begin position="88"/>
        <end position="98"/>
    </location>
</feature>
<dbReference type="InterPro" id="IPR028203">
    <property type="entry name" value="PSII_CF48-like_dom"/>
</dbReference>
<sequence length="256" mass="28068">LCKPGQMPSRWGLNLHRCVSGDNAQATDSAWLWKNDQKGKLSRGDELNLFWSVPAKVIRDPAHYGWLVIDSQKTKAVAKGGTRPGPAPGSEAGAGRPASLKRDRSGDRLASVSFVDETHGWAAGGLGTILHTIDGGATWEEQETRVHFFLEKVFFIDRAHGWAVGGWPRDYEVAIKGGMGVILATTDGGKTWEPQLDSAGGWLTGLTFLDQENGWAVGEFGTVWRTQDGGDNWIQMRKAPTPAWLYDVHFIDKKRG</sequence>
<dbReference type="Gene3D" id="2.130.10.10">
    <property type="entry name" value="YVTN repeat-like/Quinoprotein amine dehydrogenase"/>
    <property type="match status" value="1"/>
</dbReference>
<feature type="non-terminal residue" evidence="5">
    <location>
        <position position="256"/>
    </location>
</feature>
<name>A0A382ZQC3_9ZZZZ</name>
<feature type="region of interest" description="Disordered" evidence="3">
    <location>
        <begin position="77"/>
        <end position="105"/>
    </location>
</feature>
<keyword evidence="1" id="KW-0602">Photosynthesis</keyword>
<proteinExistence type="predicted"/>
<dbReference type="AlphaFoldDB" id="A0A382ZQC3"/>
<evidence type="ECO:0000259" key="4">
    <source>
        <dbReference type="Pfam" id="PF14870"/>
    </source>
</evidence>
<reference evidence="5" key="1">
    <citation type="submission" date="2018-05" db="EMBL/GenBank/DDBJ databases">
        <authorList>
            <person name="Lanie J.A."/>
            <person name="Ng W.-L."/>
            <person name="Kazmierczak K.M."/>
            <person name="Andrzejewski T.M."/>
            <person name="Davidsen T.M."/>
            <person name="Wayne K.J."/>
            <person name="Tettelin H."/>
            <person name="Glass J.I."/>
            <person name="Rusch D."/>
            <person name="Podicherti R."/>
            <person name="Tsui H.-C.T."/>
            <person name="Winkler M.E."/>
        </authorList>
    </citation>
    <scope>NUCLEOTIDE SEQUENCE</scope>
</reference>
<evidence type="ECO:0000256" key="2">
    <source>
        <dbReference type="ARBA" id="ARBA00023276"/>
    </source>
</evidence>
<dbReference type="Pfam" id="PF14870">
    <property type="entry name" value="PSII_BNR"/>
    <property type="match status" value="1"/>
</dbReference>
<dbReference type="EMBL" id="UINC01185806">
    <property type="protein sequence ID" value="SVD97694.1"/>
    <property type="molecule type" value="Genomic_DNA"/>
</dbReference>
<feature type="non-terminal residue" evidence="5">
    <location>
        <position position="1"/>
    </location>
</feature>
<keyword evidence="2" id="KW-0604">Photosystem II</keyword>
<evidence type="ECO:0000256" key="3">
    <source>
        <dbReference type="SAM" id="MobiDB-lite"/>
    </source>
</evidence>
<dbReference type="GO" id="GO:0015979">
    <property type="term" value="P:photosynthesis"/>
    <property type="evidence" value="ECO:0007669"/>
    <property type="project" value="UniProtKB-KW"/>
</dbReference>
<dbReference type="InterPro" id="IPR015943">
    <property type="entry name" value="WD40/YVTN_repeat-like_dom_sf"/>
</dbReference>
<evidence type="ECO:0000256" key="1">
    <source>
        <dbReference type="ARBA" id="ARBA00022531"/>
    </source>
</evidence>
<feature type="domain" description="Photosynthesis system II assembly factor Ycf48/Hcf136-like" evidence="4">
    <location>
        <begin position="109"/>
        <end position="193"/>
    </location>
</feature>